<evidence type="ECO:0000256" key="1">
    <source>
        <dbReference type="SAM" id="Coils"/>
    </source>
</evidence>
<name>A0A6M3Y3D3_9ZZZZ</name>
<evidence type="ECO:0000313" key="2">
    <source>
        <dbReference type="EMBL" id="QJI02926.1"/>
    </source>
</evidence>
<keyword evidence="1" id="KW-0175">Coiled coil</keyword>
<proteinExistence type="predicted"/>
<feature type="coiled-coil region" evidence="1">
    <location>
        <begin position="5"/>
        <end position="63"/>
    </location>
</feature>
<gene>
    <name evidence="2" type="ORF">TM448B03818_0006</name>
</gene>
<accession>A0A6M3Y3D3</accession>
<sequence length="83" mass="9719">MGEQRNLTEENVTELKSKLDQMAKTNPDLEYRFFRQGAEKGQFERLESDIMEIKESVEDITRLIQTIFDGHILLNGKFTKIIV</sequence>
<protein>
    <submittedName>
        <fullName evidence="2">Uncharacterized protein</fullName>
    </submittedName>
</protein>
<organism evidence="2">
    <name type="scientific">viral metagenome</name>
    <dbReference type="NCBI Taxonomy" id="1070528"/>
    <lineage>
        <taxon>unclassified sequences</taxon>
        <taxon>metagenomes</taxon>
        <taxon>organismal metagenomes</taxon>
    </lineage>
</organism>
<dbReference type="AlphaFoldDB" id="A0A6M3Y3D3"/>
<reference evidence="2" key="1">
    <citation type="submission" date="2020-03" db="EMBL/GenBank/DDBJ databases">
        <title>The deep terrestrial virosphere.</title>
        <authorList>
            <person name="Holmfeldt K."/>
            <person name="Nilsson E."/>
            <person name="Simone D."/>
            <person name="Lopez-Fernandez M."/>
            <person name="Wu X."/>
            <person name="de Brujin I."/>
            <person name="Lundin D."/>
            <person name="Andersson A."/>
            <person name="Bertilsson S."/>
            <person name="Dopson M."/>
        </authorList>
    </citation>
    <scope>NUCLEOTIDE SEQUENCE</scope>
    <source>
        <strain evidence="2">TM448B03818</strain>
    </source>
</reference>
<dbReference type="EMBL" id="MT145043">
    <property type="protein sequence ID" value="QJI02926.1"/>
    <property type="molecule type" value="Genomic_DNA"/>
</dbReference>